<evidence type="ECO:0000313" key="3">
    <source>
        <dbReference type="Proteomes" id="UP001498935"/>
    </source>
</evidence>
<accession>A0ABP9U339</accession>
<sequence>MKLRIRASLAVTAAAGLVLGGMAPAMAAGTAGPTEHTDMGVTGDAVMKQVQKLSDISVANKDTGYRALGAPGYEEAVKYVEQTLEATGAYDVSRQAFEVED</sequence>
<comment type="caution">
    <text evidence="2">The sequence shown here is derived from an EMBL/GenBank/DDBJ whole genome shotgun (WGS) entry which is preliminary data.</text>
</comment>
<dbReference type="EMBL" id="BAABNP010000009">
    <property type="protein sequence ID" value="GAA5341262.1"/>
    <property type="molecule type" value="Genomic_DNA"/>
</dbReference>
<protein>
    <submittedName>
        <fullName evidence="2">Uncharacterized protein</fullName>
    </submittedName>
</protein>
<keyword evidence="1" id="KW-0732">Signal</keyword>
<feature type="signal peptide" evidence="1">
    <location>
        <begin position="1"/>
        <end position="27"/>
    </location>
</feature>
<proteinExistence type="predicted"/>
<reference evidence="2 3" key="1">
    <citation type="submission" date="2024-02" db="EMBL/GenBank/DDBJ databases">
        <title>Characterization of antibiotic resistant novel bacterial strains and their environmental applications.</title>
        <authorList>
            <person name="Manzoor S."/>
            <person name="Abbas S."/>
            <person name="Arshad M."/>
            <person name="Li W.J."/>
            <person name="Ahmed I."/>
        </authorList>
    </citation>
    <scope>NUCLEOTIDE SEQUENCE [LARGE SCALE GENOMIC DNA]</scope>
    <source>
        <strain evidence="2 3">KACC 15558</strain>
    </source>
</reference>
<dbReference type="RefSeq" id="WP_342038400.1">
    <property type="nucleotide sequence ID" value="NZ_BAABBK010000009.1"/>
</dbReference>
<evidence type="ECO:0000313" key="2">
    <source>
        <dbReference type="EMBL" id="GAA5341262.1"/>
    </source>
</evidence>
<evidence type="ECO:0000256" key="1">
    <source>
        <dbReference type="SAM" id="SignalP"/>
    </source>
</evidence>
<gene>
    <name evidence="2" type="ORF">KACC15558_23020</name>
</gene>
<keyword evidence="3" id="KW-1185">Reference proteome</keyword>
<name>A0ABP9U339_9MICO</name>
<dbReference type="Proteomes" id="UP001498935">
    <property type="component" value="Unassembled WGS sequence"/>
</dbReference>
<organism evidence="2 3">
    <name type="scientific">Brevibacterium ammoniilyticum</name>
    <dbReference type="NCBI Taxonomy" id="1046555"/>
    <lineage>
        <taxon>Bacteria</taxon>
        <taxon>Bacillati</taxon>
        <taxon>Actinomycetota</taxon>
        <taxon>Actinomycetes</taxon>
        <taxon>Micrococcales</taxon>
        <taxon>Brevibacteriaceae</taxon>
        <taxon>Brevibacterium</taxon>
    </lineage>
</organism>
<feature type="chain" id="PRO_5047167242" evidence="1">
    <location>
        <begin position="28"/>
        <end position="101"/>
    </location>
</feature>